<comment type="caution">
    <text evidence="3">The sequence shown here is derived from an EMBL/GenBank/DDBJ whole genome shotgun (WGS) entry which is preliminary data.</text>
</comment>
<gene>
    <name evidence="3" type="ORF">H8S37_07485</name>
</gene>
<evidence type="ECO:0008006" key="5">
    <source>
        <dbReference type="Google" id="ProtNLM"/>
    </source>
</evidence>
<protein>
    <recommendedName>
        <fullName evidence="5">Ig-like domain-containing protein</fullName>
    </recommendedName>
</protein>
<proteinExistence type="predicted"/>
<feature type="compositionally biased region" description="Basic and acidic residues" evidence="1">
    <location>
        <begin position="32"/>
        <end position="50"/>
    </location>
</feature>
<feature type="region of interest" description="Disordered" evidence="1">
    <location>
        <begin position="32"/>
        <end position="54"/>
    </location>
</feature>
<dbReference type="Proteomes" id="UP000652477">
    <property type="component" value="Unassembled WGS sequence"/>
</dbReference>
<evidence type="ECO:0000256" key="2">
    <source>
        <dbReference type="SAM" id="Phobius"/>
    </source>
</evidence>
<evidence type="ECO:0000313" key="3">
    <source>
        <dbReference type="EMBL" id="MBC5688764.1"/>
    </source>
</evidence>
<keyword evidence="4" id="KW-1185">Reference proteome</keyword>
<keyword evidence="2" id="KW-0472">Membrane</keyword>
<accession>A0A923LIS0</accession>
<organism evidence="3 4">
    <name type="scientific">Mediterraneibacter hominis</name>
    <dbReference type="NCBI Taxonomy" id="2763054"/>
    <lineage>
        <taxon>Bacteria</taxon>
        <taxon>Bacillati</taxon>
        <taxon>Bacillota</taxon>
        <taxon>Clostridia</taxon>
        <taxon>Lachnospirales</taxon>
        <taxon>Lachnospiraceae</taxon>
        <taxon>Mediterraneibacter</taxon>
    </lineage>
</organism>
<name>A0A923LIS0_9FIRM</name>
<feature type="transmembrane region" description="Helical" evidence="2">
    <location>
        <begin position="7"/>
        <end position="28"/>
    </location>
</feature>
<keyword evidence="2" id="KW-0812">Transmembrane</keyword>
<reference evidence="3" key="1">
    <citation type="submission" date="2020-08" db="EMBL/GenBank/DDBJ databases">
        <title>Genome public.</title>
        <authorList>
            <person name="Liu C."/>
            <person name="Sun Q."/>
        </authorList>
    </citation>
    <scope>NUCLEOTIDE SEQUENCE</scope>
    <source>
        <strain evidence="3">NSJ-55</strain>
    </source>
</reference>
<evidence type="ECO:0000256" key="1">
    <source>
        <dbReference type="SAM" id="MobiDB-lite"/>
    </source>
</evidence>
<dbReference type="AlphaFoldDB" id="A0A923LIS0"/>
<feature type="transmembrane region" description="Helical" evidence="2">
    <location>
        <begin position="652"/>
        <end position="672"/>
    </location>
</feature>
<sequence>MKNKKKGFIGTVILGMLITFLLCTGLSYDKNQKDGEEKREETTGEEEKGYENPQILCPRPDGENGWFQTKPQIQIIHTERQAIVWYELKSTSGKTIEGQLKIEKTEEEGSVEETEKEKVFVVPKEFWEEGENLISVWMTETETKEELYREEITVKIDESMPAPPVFSYPFTDDGTICVNAEFEIEVKSEDMVSGISEIVVLHNETEIERIQGGEGSVTISPPFYGAVDAYAVDRAGHRSADSRATEVLCENEAPLLWITTAETQNGWYAEAAEVAVQIQEPAYEGYSGLKRVCCYVNDRIVTVKEYEREQVTQDDIFLRIEENSVSGEPVQIAIEAEDYAGNKTVQSQELYIDGQIPVIEAEGIYHSMITAETKTAVFTVGDENILENCNIEVWRTSPAGDRLEETDKHNIIWEETEGGRKARLVFEEEGKYDCIVTASDKAGHISTAEYTFIIDKTSPIIRYVSQMEGVYIPYFEWNYGAEEMIQDFTGYTYQIYLDGVPYFAGKRVIDEGVRILQVTAEDEAGNEADAYAVFTIDHTAPEICWRGVEDGEKYEGEVAFSIWVEEGGRLYSLEINGEKQNISADSQIVQYEFDEPGAYYVTAEAEDLAGNKNRAELRFSIMERMSAVEHIERVFSKKGDGTEERERNDGIAWIPAILFAVALLAVVGRLCYRKKRRHRKKEL</sequence>
<dbReference type="EMBL" id="JACOPF010000001">
    <property type="protein sequence ID" value="MBC5688764.1"/>
    <property type="molecule type" value="Genomic_DNA"/>
</dbReference>
<dbReference type="RefSeq" id="WP_186875360.1">
    <property type="nucleotide sequence ID" value="NZ_JACOPF010000001.1"/>
</dbReference>
<keyword evidence="2" id="KW-1133">Transmembrane helix</keyword>
<evidence type="ECO:0000313" key="4">
    <source>
        <dbReference type="Proteomes" id="UP000652477"/>
    </source>
</evidence>